<feature type="domain" description="Hemerythrin-like" evidence="1">
    <location>
        <begin position="15"/>
        <end position="133"/>
    </location>
</feature>
<reference evidence="3" key="1">
    <citation type="submission" date="2016-10" db="EMBL/GenBank/DDBJ databases">
        <authorList>
            <person name="Varghese N."/>
            <person name="Submissions S."/>
        </authorList>
    </citation>
    <scope>NUCLEOTIDE SEQUENCE [LARGE SCALE GENOMIC DNA]</scope>
    <source>
        <strain evidence="3">DSM 17101</strain>
    </source>
</reference>
<dbReference type="AlphaFoldDB" id="A0A1H0T7D5"/>
<organism evidence="2 3">
    <name type="scientific">Paracidovorax cattleyae</name>
    <dbReference type="NCBI Taxonomy" id="80868"/>
    <lineage>
        <taxon>Bacteria</taxon>
        <taxon>Pseudomonadati</taxon>
        <taxon>Pseudomonadota</taxon>
        <taxon>Betaproteobacteria</taxon>
        <taxon>Burkholderiales</taxon>
        <taxon>Comamonadaceae</taxon>
        <taxon>Paracidovorax</taxon>
    </lineage>
</organism>
<dbReference type="EMBL" id="FNJL01000014">
    <property type="protein sequence ID" value="SDP49953.1"/>
    <property type="molecule type" value="Genomic_DNA"/>
</dbReference>
<dbReference type="PANTHER" id="PTHR35585">
    <property type="entry name" value="HHE DOMAIN PROTEIN (AFU_ORTHOLOGUE AFUA_4G00730)"/>
    <property type="match status" value="1"/>
</dbReference>
<evidence type="ECO:0000259" key="1">
    <source>
        <dbReference type="Pfam" id="PF01814"/>
    </source>
</evidence>
<protein>
    <submittedName>
        <fullName evidence="2">Hemerythrin HHE cation binding domain-containing protein</fullName>
    </submittedName>
</protein>
<dbReference type="CDD" id="cd12108">
    <property type="entry name" value="Hr-like"/>
    <property type="match status" value="1"/>
</dbReference>
<dbReference type="RefSeq" id="WP_092834921.1">
    <property type="nucleotide sequence ID" value="NZ_CP028290.1"/>
</dbReference>
<dbReference type="InterPro" id="IPR012312">
    <property type="entry name" value="Hemerythrin-like"/>
</dbReference>
<gene>
    <name evidence="2" type="ORF">SAMN04489708_11459</name>
</gene>
<name>A0A1H0T7D5_9BURK</name>
<dbReference type="Proteomes" id="UP000199317">
    <property type="component" value="Unassembled WGS sequence"/>
</dbReference>
<proteinExistence type="predicted"/>
<keyword evidence="3" id="KW-1185">Reference proteome</keyword>
<evidence type="ECO:0000313" key="3">
    <source>
        <dbReference type="Proteomes" id="UP000199317"/>
    </source>
</evidence>
<dbReference type="Pfam" id="PF01814">
    <property type="entry name" value="Hemerythrin"/>
    <property type="match status" value="1"/>
</dbReference>
<dbReference type="PANTHER" id="PTHR35585:SF1">
    <property type="entry name" value="HHE DOMAIN PROTEIN (AFU_ORTHOLOGUE AFUA_4G00730)"/>
    <property type="match status" value="1"/>
</dbReference>
<accession>A0A1H0T7D5</accession>
<dbReference type="Gene3D" id="1.20.120.520">
    <property type="entry name" value="nmb1532 protein domain like"/>
    <property type="match status" value="1"/>
</dbReference>
<dbReference type="OrthoDB" id="5512987at2"/>
<sequence length="165" mass="18819">MPTTTNQRTPADACSLLDADHRKVKKMFKEYEELAGSKSKTSIAKKRDLAQQICLELTVHAQIEEEIFYPALREALRETDLLDEAEVEHASAKDLIAQIQTGDAMDDKFDAKVTVLGEYIDHHVKEERNEIFVKARAARKLDLVAMRDTLQARKEELMEEMQAMA</sequence>
<evidence type="ECO:0000313" key="2">
    <source>
        <dbReference type="EMBL" id="SDP49953.1"/>
    </source>
</evidence>